<evidence type="ECO:0000313" key="1">
    <source>
        <dbReference type="EMBL" id="KAJ9576737.1"/>
    </source>
</evidence>
<feature type="non-terminal residue" evidence="1">
    <location>
        <position position="53"/>
    </location>
</feature>
<dbReference type="Proteomes" id="UP001233999">
    <property type="component" value="Unassembled WGS sequence"/>
</dbReference>
<sequence length="53" mass="5731">KAANSKPEKRGECSTILVLFKHTSGLIIASVASSTRKVSRANSYATHIFVILK</sequence>
<organism evidence="1 2">
    <name type="scientific">Diploptera punctata</name>
    <name type="common">Pacific beetle cockroach</name>
    <dbReference type="NCBI Taxonomy" id="6984"/>
    <lineage>
        <taxon>Eukaryota</taxon>
        <taxon>Metazoa</taxon>
        <taxon>Ecdysozoa</taxon>
        <taxon>Arthropoda</taxon>
        <taxon>Hexapoda</taxon>
        <taxon>Insecta</taxon>
        <taxon>Pterygota</taxon>
        <taxon>Neoptera</taxon>
        <taxon>Polyneoptera</taxon>
        <taxon>Dictyoptera</taxon>
        <taxon>Blattodea</taxon>
        <taxon>Blaberoidea</taxon>
        <taxon>Blaberidae</taxon>
        <taxon>Diplopterinae</taxon>
        <taxon>Diploptera</taxon>
    </lineage>
</organism>
<comment type="caution">
    <text evidence="1">The sequence shown here is derived from an EMBL/GenBank/DDBJ whole genome shotgun (WGS) entry which is preliminary data.</text>
</comment>
<reference evidence="1" key="1">
    <citation type="journal article" date="2023" name="IScience">
        <title>Live-bearing cockroach genome reveals convergent evolutionary mechanisms linked to viviparity in insects and beyond.</title>
        <authorList>
            <person name="Fouks B."/>
            <person name="Harrison M.C."/>
            <person name="Mikhailova A.A."/>
            <person name="Marchal E."/>
            <person name="English S."/>
            <person name="Carruthers M."/>
            <person name="Jennings E.C."/>
            <person name="Chiamaka E.L."/>
            <person name="Frigard R.A."/>
            <person name="Pippel M."/>
            <person name="Attardo G.M."/>
            <person name="Benoit J.B."/>
            <person name="Bornberg-Bauer E."/>
            <person name="Tobe S.S."/>
        </authorList>
    </citation>
    <scope>NUCLEOTIDE SEQUENCE</scope>
    <source>
        <strain evidence="1">Stay&amp;Tobe</strain>
    </source>
</reference>
<proteinExistence type="predicted"/>
<evidence type="ECO:0000313" key="2">
    <source>
        <dbReference type="Proteomes" id="UP001233999"/>
    </source>
</evidence>
<accession>A0AAD7ZAQ3</accession>
<feature type="non-terminal residue" evidence="1">
    <location>
        <position position="1"/>
    </location>
</feature>
<dbReference type="EMBL" id="JASPKZ010009445">
    <property type="protein sequence ID" value="KAJ9576737.1"/>
    <property type="molecule type" value="Genomic_DNA"/>
</dbReference>
<reference evidence="1" key="2">
    <citation type="submission" date="2023-05" db="EMBL/GenBank/DDBJ databases">
        <authorList>
            <person name="Fouks B."/>
        </authorList>
    </citation>
    <scope>NUCLEOTIDE SEQUENCE</scope>
    <source>
        <strain evidence="1">Stay&amp;Tobe</strain>
        <tissue evidence="1">Testes</tissue>
    </source>
</reference>
<name>A0AAD7ZAQ3_DIPPU</name>
<gene>
    <name evidence="1" type="ORF">L9F63_025367</name>
</gene>
<dbReference type="AlphaFoldDB" id="A0AAD7ZAQ3"/>
<keyword evidence="2" id="KW-1185">Reference proteome</keyword>
<protein>
    <submittedName>
        <fullName evidence="1">Uncharacterized protein</fullName>
    </submittedName>
</protein>